<dbReference type="InterPro" id="IPR002328">
    <property type="entry name" value="ADH_Zn_CS"/>
</dbReference>
<comment type="similarity">
    <text evidence="4">Belongs to the zinc-containing alcohol dehydrogenase family.</text>
</comment>
<dbReference type="Gene3D" id="3.90.180.10">
    <property type="entry name" value="Medium-chain alcohol dehydrogenases, catalytic domain"/>
    <property type="match status" value="1"/>
</dbReference>
<dbReference type="InterPro" id="IPR036291">
    <property type="entry name" value="NAD(P)-bd_dom_sf"/>
</dbReference>
<dbReference type="EMBL" id="RBAH01000011">
    <property type="protein sequence ID" value="RKN83889.1"/>
    <property type="molecule type" value="Genomic_DNA"/>
</dbReference>
<dbReference type="Proteomes" id="UP000282311">
    <property type="component" value="Unassembled WGS sequence"/>
</dbReference>
<evidence type="ECO:0000313" key="7">
    <source>
        <dbReference type="Proteomes" id="UP000282311"/>
    </source>
</evidence>
<sequence>MRALVYENPKVLNVRHVPIPEPGEGELLIRVRRVGICGSELSGYLGHSSLRKPPLIMGHEFAGTIAGLGRQADKFRIGERVTANPLHSCRSCDMCVGGSAQLCAERKLVGAHVQGAFAEYVVVSEANVFPIPESVSFEEAAYAEPFACAVHVCRLSGLSANDRVLIVGAGPIGLCVLASAQAMGLHDIVVMDLNPERLRIVRELGGVAVSNQQELDQARPKPGFDVAVDAVGAQTTRLRCIESVRRGGRVVFSGLHEADASLPVNTIIREELKLVGAFAYTPEDFATALSRITGGTCSLLPWTALEPLEQGEACFEKLIRGPGSIAKIMLVV</sequence>
<organism evidence="6 7">
    <name type="scientific">Paenibacillus ginsengarvi</name>
    <dbReference type="NCBI Taxonomy" id="400777"/>
    <lineage>
        <taxon>Bacteria</taxon>
        <taxon>Bacillati</taxon>
        <taxon>Bacillota</taxon>
        <taxon>Bacilli</taxon>
        <taxon>Bacillales</taxon>
        <taxon>Paenibacillaceae</taxon>
        <taxon>Paenibacillus</taxon>
    </lineage>
</organism>
<gene>
    <name evidence="6" type="ORF">D7M11_16195</name>
</gene>
<comment type="caution">
    <text evidence="6">The sequence shown here is derived from an EMBL/GenBank/DDBJ whole genome shotgun (WGS) entry which is preliminary data.</text>
</comment>
<evidence type="ECO:0000256" key="3">
    <source>
        <dbReference type="ARBA" id="ARBA00023002"/>
    </source>
</evidence>
<feature type="domain" description="Enoyl reductase (ER)" evidence="5">
    <location>
        <begin position="7"/>
        <end position="330"/>
    </location>
</feature>
<dbReference type="PANTHER" id="PTHR43401:SF2">
    <property type="entry name" value="L-THREONINE 3-DEHYDROGENASE"/>
    <property type="match status" value="1"/>
</dbReference>
<protein>
    <submittedName>
        <fullName evidence="6">Alcohol dehydrogenase</fullName>
    </submittedName>
</protein>
<dbReference type="AlphaFoldDB" id="A0A3B0CHR5"/>
<dbReference type="Pfam" id="PF08240">
    <property type="entry name" value="ADH_N"/>
    <property type="match status" value="1"/>
</dbReference>
<keyword evidence="3" id="KW-0560">Oxidoreductase</keyword>
<dbReference type="SUPFAM" id="SSF50129">
    <property type="entry name" value="GroES-like"/>
    <property type="match status" value="1"/>
</dbReference>
<dbReference type="SUPFAM" id="SSF51735">
    <property type="entry name" value="NAD(P)-binding Rossmann-fold domains"/>
    <property type="match status" value="1"/>
</dbReference>
<reference evidence="6 7" key="1">
    <citation type="journal article" date="2007" name="Int. J. Syst. Evol. Microbiol.">
        <title>Paenibacillus ginsengarvi sp. nov., isolated from soil from ginseng cultivation.</title>
        <authorList>
            <person name="Yoon M.H."/>
            <person name="Ten L.N."/>
            <person name="Im W.T."/>
        </authorList>
    </citation>
    <scope>NUCLEOTIDE SEQUENCE [LARGE SCALE GENOMIC DNA]</scope>
    <source>
        <strain evidence="6 7">KCTC 13059</strain>
    </source>
</reference>
<comment type="cofactor">
    <cofactor evidence="4">
        <name>Zn(2+)</name>
        <dbReference type="ChEBI" id="CHEBI:29105"/>
    </cofactor>
</comment>
<accession>A0A3B0CHR5</accession>
<keyword evidence="2 4" id="KW-0862">Zinc</keyword>
<name>A0A3B0CHR5_9BACL</name>
<evidence type="ECO:0000259" key="5">
    <source>
        <dbReference type="SMART" id="SM00829"/>
    </source>
</evidence>
<dbReference type="SMART" id="SM00829">
    <property type="entry name" value="PKS_ER"/>
    <property type="match status" value="1"/>
</dbReference>
<dbReference type="GO" id="GO:0008270">
    <property type="term" value="F:zinc ion binding"/>
    <property type="evidence" value="ECO:0007669"/>
    <property type="project" value="InterPro"/>
</dbReference>
<proteinExistence type="inferred from homology"/>
<evidence type="ECO:0000256" key="2">
    <source>
        <dbReference type="ARBA" id="ARBA00022833"/>
    </source>
</evidence>
<dbReference type="Gene3D" id="3.40.50.720">
    <property type="entry name" value="NAD(P)-binding Rossmann-like Domain"/>
    <property type="match status" value="1"/>
</dbReference>
<keyword evidence="1 4" id="KW-0479">Metal-binding</keyword>
<keyword evidence="7" id="KW-1185">Reference proteome</keyword>
<evidence type="ECO:0000256" key="1">
    <source>
        <dbReference type="ARBA" id="ARBA00022723"/>
    </source>
</evidence>
<dbReference type="InterPro" id="IPR050129">
    <property type="entry name" value="Zn_alcohol_dh"/>
</dbReference>
<evidence type="ECO:0000256" key="4">
    <source>
        <dbReference type="RuleBase" id="RU361277"/>
    </source>
</evidence>
<dbReference type="InterPro" id="IPR013149">
    <property type="entry name" value="ADH-like_C"/>
</dbReference>
<dbReference type="OrthoDB" id="9777057at2"/>
<dbReference type="GO" id="GO:0016491">
    <property type="term" value="F:oxidoreductase activity"/>
    <property type="evidence" value="ECO:0007669"/>
    <property type="project" value="UniProtKB-KW"/>
</dbReference>
<dbReference type="InterPro" id="IPR013154">
    <property type="entry name" value="ADH-like_N"/>
</dbReference>
<dbReference type="InterPro" id="IPR011032">
    <property type="entry name" value="GroES-like_sf"/>
</dbReference>
<dbReference type="InterPro" id="IPR020843">
    <property type="entry name" value="ER"/>
</dbReference>
<dbReference type="PROSITE" id="PS00059">
    <property type="entry name" value="ADH_ZINC"/>
    <property type="match status" value="1"/>
</dbReference>
<dbReference type="PANTHER" id="PTHR43401">
    <property type="entry name" value="L-THREONINE 3-DEHYDROGENASE"/>
    <property type="match status" value="1"/>
</dbReference>
<dbReference type="Pfam" id="PF00107">
    <property type="entry name" value="ADH_zinc_N"/>
    <property type="match status" value="1"/>
</dbReference>
<evidence type="ECO:0000313" key="6">
    <source>
        <dbReference type="EMBL" id="RKN83889.1"/>
    </source>
</evidence>